<dbReference type="AlphaFoldDB" id="A0A9D1H3J5"/>
<evidence type="ECO:0000313" key="4">
    <source>
        <dbReference type="Proteomes" id="UP000824165"/>
    </source>
</evidence>
<evidence type="ECO:0000256" key="1">
    <source>
        <dbReference type="ARBA" id="ARBA00023125"/>
    </source>
</evidence>
<dbReference type="PROSITE" id="PS50943">
    <property type="entry name" value="HTH_CROC1"/>
    <property type="match status" value="1"/>
</dbReference>
<evidence type="ECO:0000259" key="2">
    <source>
        <dbReference type="PROSITE" id="PS50943"/>
    </source>
</evidence>
<dbReference type="Pfam" id="PF01381">
    <property type="entry name" value="HTH_3"/>
    <property type="match status" value="1"/>
</dbReference>
<dbReference type="CDD" id="cd00093">
    <property type="entry name" value="HTH_XRE"/>
    <property type="match status" value="1"/>
</dbReference>
<comment type="caution">
    <text evidence="3">The sequence shown here is derived from an EMBL/GenBank/DDBJ whole genome shotgun (WGS) entry which is preliminary data.</text>
</comment>
<dbReference type="PANTHER" id="PTHR46797">
    <property type="entry name" value="HTH-TYPE TRANSCRIPTIONAL REGULATOR"/>
    <property type="match status" value="1"/>
</dbReference>
<dbReference type="GO" id="GO:0003700">
    <property type="term" value="F:DNA-binding transcription factor activity"/>
    <property type="evidence" value="ECO:0007669"/>
    <property type="project" value="TreeGrafter"/>
</dbReference>
<dbReference type="EMBL" id="DVLU01000011">
    <property type="protein sequence ID" value="HIT84564.1"/>
    <property type="molecule type" value="Genomic_DNA"/>
</dbReference>
<gene>
    <name evidence="3" type="ORF">IAA60_01530</name>
</gene>
<evidence type="ECO:0000313" key="3">
    <source>
        <dbReference type="EMBL" id="HIT84564.1"/>
    </source>
</evidence>
<dbReference type="SUPFAM" id="SSF47413">
    <property type="entry name" value="lambda repressor-like DNA-binding domains"/>
    <property type="match status" value="1"/>
</dbReference>
<name>A0A9D1H3J5_9FIRM</name>
<dbReference type="GO" id="GO:0005829">
    <property type="term" value="C:cytosol"/>
    <property type="evidence" value="ECO:0007669"/>
    <property type="project" value="TreeGrafter"/>
</dbReference>
<feature type="domain" description="HTH cro/C1-type" evidence="2">
    <location>
        <begin position="18"/>
        <end position="72"/>
    </location>
</feature>
<dbReference type="PANTHER" id="PTHR46797:SF1">
    <property type="entry name" value="METHYLPHOSPHONATE SYNTHASE"/>
    <property type="match status" value="1"/>
</dbReference>
<dbReference type="InterPro" id="IPR010982">
    <property type="entry name" value="Lambda_DNA-bd_dom_sf"/>
</dbReference>
<dbReference type="GO" id="GO:0003677">
    <property type="term" value="F:DNA binding"/>
    <property type="evidence" value="ECO:0007669"/>
    <property type="project" value="UniProtKB-KW"/>
</dbReference>
<proteinExistence type="predicted"/>
<sequence>MSKAENRNDVNIKIGERIRHYRTKANLTQDELSERIGISQKHLSRIESGYHNSHFVTIMEIAKALNVPIDVFAEDLGENANAELINIIVSEIGDMSSGQLKMIRDNVNVIKNYDVR</sequence>
<reference evidence="3" key="2">
    <citation type="journal article" date="2021" name="PeerJ">
        <title>Extensive microbial diversity within the chicken gut microbiome revealed by metagenomics and culture.</title>
        <authorList>
            <person name="Gilroy R."/>
            <person name="Ravi A."/>
            <person name="Getino M."/>
            <person name="Pursley I."/>
            <person name="Horton D.L."/>
            <person name="Alikhan N.F."/>
            <person name="Baker D."/>
            <person name="Gharbi K."/>
            <person name="Hall N."/>
            <person name="Watson M."/>
            <person name="Adriaenssens E.M."/>
            <person name="Foster-Nyarko E."/>
            <person name="Jarju S."/>
            <person name="Secka A."/>
            <person name="Antonio M."/>
            <person name="Oren A."/>
            <person name="Chaudhuri R.R."/>
            <person name="La Ragione R."/>
            <person name="Hildebrand F."/>
            <person name="Pallen M.J."/>
        </authorList>
    </citation>
    <scope>NUCLEOTIDE SEQUENCE</scope>
    <source>
        <strain evidence="3">CHK181-108</strain>
    </source>
</reference>
<organism evidence="3 4">
    <name type="scientific">Candidatus Ornithomonoglobus intestinigallinarum</name>
    <dbReference type="NCBI Taxonomy" id="2840894"/>
    <lineage>
        <taxon>Bacteria</taxon>
        <taxon>Bacillati</taxon>
        <taxon>Bacillota</taxon>
        <taxon>Clostridia</taxon>
        <taxon>Candidatus Ornithomonoglobus</taxon>
    </lineage>
</organism>
<dbReference type="InterPro" id="IPR001387">
    <property type="entry name" value="Cro/C1-type_HTH"/>
</dbReference>
<keyword evidence="1" id="KW-0238">DNA-binding</keyword>
<accession>A0A9D1H3J5</accession>
<reference evidence="3" key="1">
    <citation type="submission" date="2020-10" db="EMBL/GenBank/DDBJ databases">
        <authorList>
            <person name="Gilroy R."/>
        </authorList>
    </citation>
    <scope>NUCLEOTIDE SEQUENCE</scope>
    <source>
        <strain evidence="3">CHK181-108</strain>
    </source>
</reference>
<dbReference type="Proteomes" id="UP000824165">
    <property type="component" value="Unassembled WGS sequence"/>
</dbReference>
<dbReference type="SMART" id="SM00530">
    <property type="entry name" value="HTH_XRE"/>
    <property type="match status" value="1"/>
</dbReference>
<protein>
    <submittedName>
        <fullName evidence="3">Helix-turn-helix transcriptional regulator</fullName>
    </submittedName>
</protein>
<dbReference type="InterPro" id="IPR050807">
    <property type="entry name" value="TransReg_Diox_bact_type"/>
</dbReference>
<dbReference type="Gene3D" id="1.10.260.40">
    <property type="entry name" value="lambda repressor-like DNA-binding domains"/>
    <property type="match status" value="1"/>
</dbReference>